<comment type="caution">
    <text evidence="1">The sequence shown here is derived from an EMBL/GenBank/DDBJ whole genome shotgun (WGS) entry which is preliminary data.</text>
</comment>
<keyword evidence="2" id="KW-1185">Reference proteome</keyword>
<dbReference type="AlphaFoldDB" id="A0A099EVJ2"/>
<accession>A0A099EVJ2</accession>
<protein>
    <submittedName>
        <fullName evidence="1">Uncharacterized protein</fullName>
    </submittedName>
</protein>
<evidence type="ECO:0000313" key="1">
    <source>
        <dbReference type="EMBL" id="KGJ02289.1"/>
    </source>
</evidence>
<dbReference type="EMBL" id="JRKN01000041">
    <property type="protein sequence ID" value="KGJ02289.1"/>
    <property type="molecule type" value="Genomic_DNA"/>
</dbReference>
<gene>
    <name evidence="1" type="ORF">IT41_17920</name>
</gene>
<evidence type="ECO:0000313" key="2">
    <source>
        <dbReference type="Proteomes" id="UP000029846"/>
    </source>
</evidence>
<dbReference type="Proteomes" id="UP000029846">
    <property type="component" value="Unassembled WGS sequence"/>
</dbReference>
<proteinExistence type="predicted"/>
<reference evidence="1 2" key="2">
    <citation type="submission" date="2014-10" db="EMBL/GenBank/DDBJ databases">
        <title>Paracoccus sanguinis sp. nov., isolated from clinical specimens of New York State patients.</title>
        <authorList>
            <person name="Mingle L.A."/>
            <person name="Cole J.A."/>
            <person name="Lapierre P."/>
            <person name="Musser K.A."/>
        </authorList>
    </citation>
    <scope>NUCLEOTIDE SEQUENCE [LARGE SCALE GENOMIC DNA]</scope>
    <source>
        <strain evidence="1 2">JCM 14014</strain>
    </source>
</reference>
<organism evidence="1 2">
    <name type="scientific">Paracoccus halophilus</name>
    <dbReference type="NCBI Taxonomy" id="376733"/>
    <lineage>
        <taxon>Bacteria</taxon>
        <taxon>Pseudomonadati</taxon>
        <taxon>Pseudomonadota</taxon>
        <taxon>Alphaproteobacteria</taxon>
        <taxon>Rhodobacterales</taxon>
        <taxon>Paracoccaceae</taxon>
        <taxon>Paracoccus</taxon>
    </lineage>
</organism>
<sequence length="62" mass="6868">MVRSLLAVSLPIFIGRMWKSRDSGQDGTASKWRLMQDGCSLSASHTQSYGLISETACREPYS</sequence>
<name>A0A099EVJ2_9RHOB</name>
<reference evidence="1 2" key="1">
    <citation type="submission" date="2014-09" db="EMBL/GenBank/DDBJ databases">
        <authorList>
            <person name="McGinnis J.M."/>
            <person name="Wolfgang W.J."/>
        </authorList>
    </citation>
    <scope>NUCLEOTIDE SEQUENCE [LARGE SCALE GENOMIC DNA]</scope>
    <source>
        <strain evidence="1 2">JCM 14014</strain>
    </source>
</reference>